<evidence type="ECO:0000256" key="1">
    <source>
        <dbReference type="SAM" id="MobiDB-lite"/>
    </source>
</evidence>
<gene>
    <name evidence="2" type="ORF">KC909_04885</name>
</gene>
<dbReference type="EMBL" id="JAGQLK010000111">
    <property type="protein sequence ID" value="MCA9383678.1"/>
    <property type="molecule type" value="Genomic_DNA"/>
</dbReference>
<sequence>MLKGAKSVFKKYKMLISGVLLSIAITAISVGVVYALVNNTDEVNYSQTNSNQSAPLEVEIEQSADRENLSLDTVAIEYVQGEQGGRGEAGVKGEKGDKGDTGPRGEKGDRGEPGPQGEPGISGYEVVCSTRTSVSDGYNAVQVYCPSGKKIISFACQNFTPAQTLVGDYYQNYNTGARCNFTGAVSAQVCAVCANVIE</sequence>
<keyword evidence="2" id="KW-0176">Collagen</keyword>
<feature type="region of interest" description="Disordered" evidence="1">
    <location>
        <begin position="85"/>
        <end position="121"/>
    </location>
</feature>
<reference evidence="2" key="1">
    <citation type="submission" date="2020-04" db="EMBL/GenBank/DDBJ databases">
        <authorList>
            <person name="Zhang T."/>
        </authorList>
    </citation>
    <scope>NUCLEOTIDE SEQUENCE</scope>
    <source>
        <strain evidence="2">HKST-UBA14</strain>
    </source>
</reference>
<reference evidence="2" key="2">
    <citation type="journal article" date="2021" name="Microbiome">
        <title>Successional dynamics and alternative stable states in a saline activated sludge microbial community over 9 years.</title>
        <authorList>
            <person name="Wang Y."/>
            <person name="Ye J."/>
            <person name="Ju F."/>
            <person name="Liu L."/>
            <person name="Boyd J.A."/>
            <person name="Deng Y."/>
            <person name="Parks D.H."/>
            <person name="Jiang X."/>
            <person name="Yin X."/>
            <person name="Woodcroft B.J."/>
            <person name="Tyson G.W."/>
            <person name="Hugenholtz P."/>
            <person name="Polz M.F."/>
            <person name="Zhang T."/>
        </authorList>
    </citation>
    <scope>NUCLEOTIDE SEQUENCE</scope>
    <source>
        <strain evidence="2">HKST-UBA14</strain>
    </source>
</reference>
<evidence type="ECO:0000313" key="3">
    <source>
        <dbReference type="Proteomes" id="UP000783287"/>
    </source>
</evidence>
<dbReference type="InterPro" id="IPR008160">
    <property type="entry name" value="Collagen"/>
</dbReference>
<feature type="compositionally biased region" description="Basic and acidic residues" evidence="1">
    <location>
        <begin position="89"/>
        <end position="112"/>
    </location>
</feature>
<dbReference type="Gene3D" id="1.20.5.320">
    <property type="entry name" value="6-Phosphogluconate Dehydrogenase, domain 3"/>
    <property type="match status" value="1"/>
</dbReference>
<organism evidence="2 3">
    <name type="scientific">Candidatus Dojkabacteria bacterium</name>
    <dbReference type="NCBI Taxonomy" id="2099670"/>
    <lineage>
        <taxon>Bacteria</taxon>
        <taxon>Candidatus Dojkabacteria</taxon>
    </lineage>
</organism>
<comment type="caution">
    <text evidence="2">The sequence shown here is derived from an EMBL/GenBank/DDBJ whole genome shotgun (WGS) entry which is preliminary data.</text>
</comment>
<dbReference type="Pfam" id="PF01391">
    <property type="entry name" value="Collagen"/>
    <property type="match status" value="1"/>
</dbReference>
<name>A0A955L6Q3_9BACT</name>
<protein>
    <submittedName>
        <fullName evidence="2">Collagen-like protein</fullName>
    </submittedName>
</protein>
<proteinExistence type="predicted"/>
<accession>A0A955L6Q3</accession>
<dbReference type="Proteomes" id="UP000783287">
    <property type="component" value="Unassembled WGS sequence"/>
</dbReference>
<dbReference type="AlphaFoldDB" id="A0A955L6Q3"/>
<evidence type="ECO:0000313" key="2">
    <source>
        <dbReference type="EMBL" id="MCA9383678.1"/>
    </source>
</evidence>